<dbReference type="EMBL" id="MSCP01000001">
    <property type="protein sequence ID" value="PQJ93353.1"/>
    <property type="molecule type" value="Genomic_DNA"/>
</dbReference>
<evidence type="ECO:0000313" key="6">
    <source>
        <dbReference type="EMBL" id="GLR74566.1"/>
    </source>
</evidence>
<reference evidence="9" key="3">
    <citation type="journal article" date="2019" name="Int. J. Syst. Evol. Microbiol.">
        <title>The Global Catalogue of Microorganisms (GCM) 10K type strain sequencing project: providing services to taxonomists for standard genome sequencing and annotation.</title>
        <authorList>
            <consortium name="The Broad Institute Genomics Platform"/>
            <consortium name="The Broad Institute Genome Sequencing Center for Infectious Disease"/>
            <person name="Wu L."/>
            <person name="Ma J."/>
        </authorList>
    </citation>
    <scope>NUCLEOTIDE SEQUENCE [LARGE SCALE GENOMIC DNA]</scope>
    <source>
        <strain evidence="9">NBRC 105001</strain>
    </source>
</reference>
<sequence length="428" mass="48468">MRADSKYPPSVKAGKPILGETPEGWARESLKKHLTLEQRKVKVLDDKEYDLVTVKRSRGGVVRREHLYGKQISVKSQFYLKQGDFLISKRQIVHGACGIVPEHLDGSIVSNEYSIFTAKDSFDLNYLRYLSETLYFQQTCFHSSIGVHIEKMIFKLDNWFKWDFNLSPLPEQRKIAQILSTWDRGIATTEKLIDASKQQKKALMQQLLTGKKRLIGPETGKAFEGDWVEGTLASILTKIIDYRGQSVPKASTGIPLITARNVRNGFLDFTSKEYIDESEFSSWMKRGTPEAGDILFTTEAPMGMACRYPSEGVYGVGQRTVTLRVNDKIYSDFLLYYLLSEKGQLLIELRSSGSTAKGIKSSELKKLDVIYPVNVKEQQKIASVLTAADKEIEFLNAKLAHFKQEKKALMQQLLMGKRRVTIDDNAAA</sequence>
<dbReference type="PANTHER" id="PTHR30408">
    <property type="entry name" value="TYPE-1 RESTRICTION ENZYME ECOKI SPECIFICITY PROTEIN"/>
    <property type="match status" value="1"/>
</dbReference>
<dbReference type="PANTHER" id="PTHR30408:SF12">
    <property type="entry name" value="TYPE I RESTRICTION ENZYME MJAVIII SPECIFICITY SUBUNIT"/>
    <property type="match status" value="1"/>
</dbReference>
<feature type="domain" description="Type I restriction modification DNA specificity" evidence="5">
    <location>
        <begin position="59"/>
        <end position="194"/>
    </location>
</feature>
<evidence type="ECO:0000256" key="1">
    <source>
        <dbReference type="ARBA" id="ARBA00010923"/>
    </source>
</evidence>
<dbReference type="Proteomes" id="UP001156660">
    <property type="component" value="Unassembled WGS sequence"/>
</dbReference>
<keyword evidence="9" id="KW-1185">Reference proteome</keyword>
<feature type="domain" description="Type I restriction modification DNA specificity" evidence="5">
    <location>
        <begin position="248"/>
        <end position="400"/>
    </location>
</feature>
<proteinExistence type="inferred from homology"/>
<dbReference type="Gene3D" id="3.90.220.20">
    <property type="entry name" value="DNA methylase specificity domains"/>
    <property type="match status" value="2"/>
</dbReference>
<evidence type="ECO:0000313" key="9">
    <source>
        <dbReference type="Proteomes" id="UP001156660"/>
    </source>
</evidence>
<comment type="similarity">
    <text evidence="1">Belongs to the type-I restriction system S methylase family.</text>
</comment>
<evidence type="ECO:0000313" key="7">
    <source>
        <dbReference type="EMBL" id="PQJ93353.1"/>
    </source>
</evidence>
<reference evidence="7 8" key="2">
    <citation type="submission" date="2016-12" db="EMBL/GenBank/DDBJ databases">
        <title>Diversity of luminous bacteria.</title>
        <authorList>
            <person name="Yoshizawa S."/>
            <person name="Kogure K."/>
        </authorList>
    </citation>
    <scope>NUCLEOTIDE SEQUENCE [LARGE SCALE GENOMIC DNA]</scope>
    <source>
        <strain evidence="7 8">NBRC 105001</strain>
    </source>
</reference>
<evidence type="ECO:0000256" key="3">
    <source>
        <dbReference type="ARBA" id="ARBA00023125"/>
    </source>
</evidence>
<dbReference type="GO" id="GO:0009307">
    <property type="term" value="P:DNA restriction-modification system"/>
    <property type="evidence" value="ECO:0007669"/>
    <property type="project" value="UniProtKB-KW"/>
</dbReference>
<dbReference type="InterPro" id="IPR044946">
    <property type="entry name" value="Restrct_endonuc_typeI_TRD_sf"/>
</dbReference>
<keyword evidence="2" id="KW-0680">Restriction system</keyword>
<name>A0A2S7XIC7_9GAMM</name>
<dbReference type="EMBL" id="BSOU01000003">
    <property type="protein sequence ID" value="GLR74566.1"/>
    <property type="molecule type" value="Genomic_DNA"/>
</dbReference>
<dbReference type="Proteomes" id="UP000239273">
    <property type="component" value="Unassembled WGS sequence"/>
</dbReference>
<dbReference type="Pfam" id="PF01420">
    <property type="entry name" value="Methylase_S"/>
    <property type="match status" value="2"/>
</dbReference>
<dbReference type="InterPro" id="IPR052021">
    <property type="entry name" value="Type-I_RS_S_subunit"/>
</dbReference>
<dbReference type="AlphaFoldDB" id="A0A2S7XIC7"/>
<evidence type="ECO:0000259" key="5">
    <source>
        <dbReference type="Pfam" id="PF01420"/>
    </source>
</evidence>
<accession>A0A2S7XIC7</accession>
<protein>
    <submittedName>
        <fullName evidence="6">Restriction endonuclease S subunits-like protein</fullName>
    </submittedName>
</protein>
<dbReference type="OrthoDB" id="9798929at2"/>
<dbReference type="CDD" id="cd17246">
    <property type="entry name" value="RMtype1_S_SonII-TRD2-CR2_like"/>
    <property type="match status" value="1"/>
</dbReference>
<organism evidence="7 8">
    <name type="scientific">Aliivibrio sifiae</name>
    <dbReference type="NCBI Taxonomy" id="566293"/>
    <lineage>
        <taxon>Bacteria</taxon>
        <taxon>Pseudomonadati</taxon>
        <taxon>Pseudomonadota</taxon>
        <taxon>Gammaproteobacteria</taxon>
        <taxon>Vibrionales</taxon>
        <taxon>Vibrionaceae</taxon>
        <taxon>Aliivibrio</taxon>
    </lineage>
</organism>
<dbReference type="SUPFAM" id="SSF116734">
    <property type="entry name" value="DNA methylase specificity domain"/>
    <property type="match status" value="2"/>
</dbReference>
<evidence type="ECO:0000313" key="8">
    <source>
        <dbReference type="Proteomes" id="UP000239273"/>
    </source>
</evidence>
<keyword evidence="3" id="KW-0238">DNA-binding</keyword>
<evidence type="ECO:0000256" key="2">
    <source>
        <dbReference type="ARBA" id="ARBA00022747"/>
    </source>
</evidence>
<dbReference type="GO" id="GO:0003677">
    <property type="term" value="F:DNA binding"/>
    <property type="evidence" value="ECO:0007669"/>
    <property type="project" value="UniProtKB-KW"/>
</dbReference>
<reference evidence="6" key="1">
    <citation type="journal article" date="2014" name="Int. J. Syst. Evol. Microbiol.">
        <title>Complete genome of a new Firmicutes species belonging to the dominant human colonic microbiota ('Ruminococcus bicirculans') reveals two chromosomes and a selective capacity to utilize plant glucans.</title>
        <authorList>
            <consortium name="NISC Comparative Sequencing Program"/>
            <person name="Wegmann U."/>
            <person name="Louis P."/>
            <person name="Goesmann A."/>
            <person name="Henrissat B."/>
            <person name="Duncan S.H."/>
            <person name="Flint H.J."/>
        </authorList>
    </citation>
    <scope>NUCLEOTIDE SEQUENCE</scope>
    <source>
        <strain evidence="6">NBRC 105001</strain>
    </source>
</reference>
<comment type="caution">
    <text evidence="7">The sequence shown here is derived from an EMBL/GenBank/DDBJ whole genome shotgun (WGS) entry which is preliminary data.</text>
</comment>
<dbReference type="Gene3D" id="1.10.287.1120">
    <property type="entry name" value="Bipartite methylase S protein"/>
    <property type="match status" value="1"/>
</dbReference>
<evidence type="ECO:0000256" key="4">
    <source>
        <dbReference type="SAM" id="Coils"/>
    </source>
</evidence>
<reference evidence="6" key="4">
    <citation type="submission" date="2023-01" db="EMBL/GenBank/DDBJ databases">
        <title>Draft genome sequence of Aliivibrio sifiae strain NBRC 105001.</title>
        <authorList>
            <person name="Sun Q."/>
            <person name="Mori K."/>
        </authorList>
    </citation>
    <scope>NUCLEOTIDE SEQUENCE</scope>
    <source>
        <strain evidence="6">NBRC 105001</strain>
    </source>
</reference>
<dbReference type="RefSeq" id="WP_105063047.1">
    <property type="nucleotide sequence ID" value="NZ_BSOU01000003.1"/>
</dbReference>
<dbReference type="CDD" id="cd17258">
    <property type="entry name" value="RMtype1_S_Sau13435ORF2165P-TRD1-CR1_like"/>
    <property type="match status" value="1"/>
</dbReference>
<dbReference type="InterPro" id="IPR000055">
    <property type="entry name" value="Restrct_endonuc_typeI_TRD"/>
</dbReference>
<keyword evidence="4" id="KW-0175">Coiled coil</keyword>
<gene>
    <name evidence="7" type="ORF">BTO23_04470</name>
    <name evidence="6" type="ORF">GCM10007855_14400</name>
</gene>
<feature type="coiled-coil region" evidence="4">
    <location>
        <begin position="385"/>
        <end position="412"/>
    </location>
</feature>